<comment type="caution">
    <text evidence="1">The sequence shown here is derived from an EMBL/GenBank/DDBJ whole genome shotgun (WGS) entry which is preliminary data.</text>
</comment>
<dbReference type="EMBL" id="BSXS01001866">
    <property type="protein sequence ID" value="GME77486.1"/>
    <property type="molecule type" value="Genomic_DNA"/>
</dbReference>
<name>A0ACB5SZM8_AMBMO</name>
<keyword evidence="2" id="KW-1185">Reference proteome</keyword>
<organism evidence="1 2">
    <name type="scientific">Ambrosiozyma monospora</name>
    <name type="common">Yeast</name>
    <name type="synonym">Endomycopsis monosporus</name>
    <dbReference type="NCBI Taxonomy" id="43982"/>
    <lineage>
        <taxon>Eukaryota</taxon>
        <taxon>Fungi</taxon>
        <taxon>Dikarya</taxon>
        <taxon>Ascomycota</taxon>
        <taxon>Saccharomycotina</taxon>
        <taxon>Pichiomycetes</taxon>
        <taxon>Pichiales</taxon>
        <taxon>Pichiaceae</taxon>
        <taxon>Ambrosiozyma</taxon>
    </lineage>
</organism>
<proteinExistence type="predicted"/>
<evidence type="ECO:0000313" key="1">
    <source>
        <dbReference type="EMBL" id="GME77486.1"/>
    </source>
</evidence>
<reference evidence="1" key="1">
    <citation type="submission" date="2023-04" db="EMBL/GenBank/DDBJ databases">
        <title>Ambrosiozyma monospora NBRC 10751.</title>
        <authorList>
            <person name="Ichikawa N."/>
            <person name="Sato H."/>
            <person name="Tonouchi N."/>
        </authorList>
    </citation>
    <scope>NUCLEOTIDE SEQUENCE</scope>
    <source>
        <strain evidence="1">NBRC 10751</strain>
    </source>
</reference>
<evidence type="ECO:0000313" key="2">
    <source>
        <dbReference type="Proteomes" id="UP001165064"/>
    </source>
</evidence>
<accession>A0ACB5SZM8</accession>
<dbReference type="Proteomes" id="UP001165064">
    <property type="component" value="Unassembled WGS sequence"/>
</dbReference>
<protein>
    <submittedName>
        <fullName evidence="1">Unnamed protein product</fullName>
    </submittedName>
</protein>
<sequence length="143" mass="17042">MKATKEKYRRENLKYRAREKKAKENLYNDESPLTRVNIQRQHGQQQQQHNNQIGQFGFLQIPHTQPLVRTTPQQQQQTQYSQHHQPFTVYRDGAPSLQQRQHNLQLNMTGTPLREVTNSGQYQQQQQNAQTSPVVYNKRRRYG</sequence>
<gene>
    <name evidence="1" type="ORF">Amon02_000305400</name>
</gene>